<dbReference type="SUPFAM" id="SSF57701">
    <property type="entry name" value="Zn2/Cys6 DNA-binding domain"/>
    <property type="match status" value="1"/>
</dbReference>
<evidence type="ECO:0000256" key="1">
    <source>
        <dbReference type="ARBA" id="ARBA00022723"/>
    </source>
</evidence>
<dbReference type="InterPro" id="IPR036864">
    <property type="entry name" value="Zn2-C6_fun-type_DNA-bd_sf"/>
</dbReference>
<keyword evidence="5" id="KW-0804">Transcription</keyword>
<sequence length="758" mass="85387">MTVPVIRQRAKRPKTRTGCRTCKSRRVKCDEDRPACRKCSSTGRECGGYEVTITNGSGNEHSKRPILPGAPADLMASLVIGKPTSEPSSSFTAKEWYAVDFFQGQTTFQLPGVSMTNSWETLALRLSYSEPAIRSAVIALGSLHRARGLVPPDRYTPPLETDQYNFALQHYARAVSSVQKRINAASPEQKSSSVEVILLACLMFMSFELLQGSYALALQHRGIGVKILGEYVDGILSDKEARHMIRLSSRPRTAIEILSQAFICIDYDLSMSGLLIPALHATVEDERSAKRDAFETADEARLHLNVLTNAVYRTRAEIEGLAKNEIEAMHIMHLKLQDRNHLHCWLQARCQKLTLDDALEVRAKVSDVEQKIADWSSAFACMSTPCGEVASAMRMMLQIQFMVPWVLTSRWRGAPETKYDRFYPVFCQTIASIEQLMAHRPEPERPDLTDTNQGDGSLWRVIGRGTGIVLALHLIATKCRDSVVRWKALALMGQLRLQEGMVSSNLMSPCSREIVILEESRARLMTGILEEQPLTCRDVPEEARIIEVTINADPSDQGYAGLVFTTPTTEWPGFVMDEHWFSLAQNGSPTGSLELIRNANEACKITPEQSNYFALARHSLADQISRWPNQTTSHDQQVESFEGSSDSHLQTYYEERLSNSSIRNQMRRFFAVLDERSTKDDTIIIHFFHREIGVGREIDRFWISWRVRVAEARAMMTDLRFTPQIFVDVYSKNGVFPVEAAVNDYVKAEEEGSEETDA</sequence>
<proteinExistence type="predicted"/>
<dbReference type="EMBL" id="JAWDJX010000015">
    <property type="protein sequence ID" value="KAK3053574.1"/>
    <property type="molecule type" value="Genomic_DNA"/>
</dbReference>
<evidence type="ECO:0000259" key="7">
    <source>
        <dbReference type="PROSITE" id="PS50048"/>
    </source>
</evidence>
<accession>A0AAJ0G8Q3</accession>
<evidence type="ECO:0000256" key="6">
    <source>
        <dbReference type="ARBA" id="ARBA00023242"/>
    </source>
</evidence>
<keyword evidence="2" id="KW-0862">Zinc</keyword>
<dbReference type="Gene3D" id="4.10.240.10">
    <property type="entry name" value="Zn(2)-C6 fungal-type DNA-binding domain"/>
    <property type="match status" value="1"/>
</dbReference>
<dbReference type="Pfam" id="PF00172">
    <property type="entry name" value="Zn_clus"/>
    <property type="match status" value="1"/>
</dbReference>
<dbReference type="GO" id="GO:0008270">
    <property type="term" value="F:zinc ion binding"/>
    <property type="evidence" value="ECO:0007669"/>
    <property type="project" value="InterPro"/>
</dbReference>
<dbReference type="PANTHER" id="PTHR36206">
    <property type="entry name" value="ASPERCRYPTIN BIOSYNTHESIS CLUSTER-SPECIFIC TRANSCRIPTION REGULATOR ATNN-RELATED"/>
    <property type="match status" value="1"/>
</dbReference>
<dbReference type="CDD" id="cd00067">
    <property type="entry name" value="GAL4"/>
    <property type="match status" value="1"/>
</dbReference>
<evidence type="ECO:0000256" key="4">
    <source>
        <dbReference type="ARBA" id="ARBA00023125"/>
    </source>
</evidence>
<comment type="caution">
    <text evidence="8">The sequence shown here is derived from an EMBL/GenBank/DDBJ whole genome shotgun (WGS) entry which is preliminary data.</text>
</comment>
<dbReference type="PROSITE" id="PS00463">
    <property type="entry name" value="ZN2_CY6_FUNGAL_1"/>
    <property type="match status" value="1"/>
</dbReference>
<evidence type="ECO:0000256" key="3">
    <source>
        <dbReference type="ARBA" id="ARBA00023015"/>
    </source>
</evidence>
<feature type="domain" description="Zn(2)-C6 fungal-type" evidence="7">
    <location>
        <begin position="18"/>
        <end position="46"/>
    </location>
</feature>
<protein>
    <recommendedName>
        <fullName evidence="7">Zn(2)-C6 fungal-type domain-containing protein</fullName>
    </recommendedName>
</protein>
<evidence type="ECO:0000313" key="9">
    <source>
        <dbReference type="Proteomes" id="UP001271007"/>
    </source>
</evidence>
<dbReference type="InterPro" id="IPR052360">
    <property type="entry name" value="Transcr_Regulatory_Proteins"/>
</dbReference>
<keyword evidence="4" id="KW-0238">DNA-binding</keyword>
<evidence type="ECO:0000256" key="5">
    <source>
        <dbReference type="ARBA" id="ARBA00023163"/>
    </source>
</evidence>
<gene>
    <name evidence="8" type="ORF">LTR09_005318</name>
</gene>
<dbReference type="Pfam" id="PF11951">
    <property type="entry name" value="Fungal_trans_2"/>
    <property type="match status" value="1"/>
</dbReference>
<organism evidence="8 9">
    <name type="scientific">Extremus antarcticus</name>
    <dbReference type="NCBI Taxonomy" id="702011"/>
    <lineage>
        <taxon>Eukaryota</taxon>
        <taxon>Fungi</taxon>
        <taxon>Dikarya</taxon>
        <taxon>Ascomycota</taxon>
        <taxon>Pezizomycotina</taxon>
        <taxon>Dothideomycetes</taxon>
        <taxon>Dothideomycetidae</taxon>
        <taxon>Mycosphaerellales</taxon>
        <taxon>Extremaceae</taxon>
        <taxon>Extremus</taxon>
    </lineage>
</organism>
<dbReference type="InterPro" id="IPR021858">
    <property type="entry name" value="Fun_TF"/>
</dbReference>
<keyword evidence="6" id="KW-0539">Nucleus</keyword>
<evidence type="ECO:0000313" key="8">
    <source>
        <dbReference type="EMBL" id="KAK3053574.1"/>
    </source>
</evidence>
<dbReference type="AlphaFoldDB" id="A0AAJ0G8Q3"/>
<dbReference type="GO" id="GO:0000981">
    <property type="term" value="F:DNA-binding transcription factor activity, RNA polymerase II-specific"/>
    <property type="evidence" value="ECO:0007669"/>
    <property type="project" value="InterPro"/>
</dbReference>
<name>A0AAJ0G8Q3_9PEZI</name>
<dbReference type="InterPro" id="IPR001138">
    <property type="entry name" value="Zn2Cys6_DnaBD"/>
</dbReference>
<keyword evidence="9" id="KW-1185">Reference proteome</keyword>
<dbReference type="PANTHER" id="PTHR36206:SF12">
    <property type="entry name" value="ASPERCRYPTIN BIOSYNTHESIS CLUSTER-SPECIFIC TRANSCRIPTION REGULATOR ATNN-RELATED"/>
    <property type="match status" value="1"/>
</dbReference>
<reference evidence="8" key="1">
    <citation type="submission" date="2023-04" db="EMBL/GenBank/DDBJ databases">
        <title>Black Yeasts Isolated from many extreme environments.</title>
        <authorList>
            <person name="Coleine C."/>
            <person name="Stajich J.E."/>
            <person name="Selbmann L."/>
        </authorList>
    </citation>
    <scope>NUCLEOTIDE SEQUENCE</scope>
    <source>
        <strain evidence="8">CCFEE 5312</strain>
    </source>
</reference>
<dbReference type="GO" id="GO:0003677">
    <property type="term" value="F:DNA binding"/>
    <property type="evidence" value="ECO:0007669"/>
    <property type="project" value="UniProtKB-KW"/>
</dbReference>
<keyword evidence="1" id="KW-0479">Metal-binding</keyword>
<keyword evidence="3" id="KW-0805">Transcription regulation</keyword>
<dbReference type="PROSITE" id="PS50048">
    <property type="entry name" value="ZN2_CY6_FUNGAL_2"/>
    <property type="match status" value="1"/>
</dbReference>
<dbReference type="SMART" id="SM00066">
    <property type="entry name" value="GAL4"/>
    <property type="match status" value="1"/>
</dbReference>
<dbReference type="Proteomes" id="UP001271007">
    <property type="component" value="Unassembled WGS sequence"/>
</dbReference>
<evidence type="ECO:0000256" key="2">
    <source>
        <dbReference type="ARBA" id="ARBA00022833"/>
    </source>
</evidence>